<keyword evidence="7" id="KW-1185">Reference proteome</keyword>
<dbReference type="InterPro" id="IPR005311">
    <property type="entry name" value="PBP_dimer"/>
</dbReference>
<sequence length="831" mass="90269">MEAKRRVNWRILVLALCTILIFSGLSFRVWWIQTVEAAKIMEYASGQWDWEKTLKPKRGAILDRNGEILAYEGKAYTVNARLKPLNDKDQDFVKDPYYTAQTLSKILNAPVEQLLGPLTNPKSKVVLLGRPGMQITEEQKEQIHAAQFPKLPSGQQVDTNQLPGIYLTETTRRFYPNNSFAAHVLGYLDIDGEPKMGIELQLDKELRGEKGEMEIMMDGAGYQLPDGERKYKPAKDGDNVYLTIDRQIQDYVEQALDKAERDFKPKALTVVVSDPQTGEILAMGNRPQFNPNTYYTGITNYTNHAVTTMFEPGSTFKIITLAAAIEEGLFNPNDTYNSGTYTIKGQIPIRDHNNGLGWGRISYLEGVQRSSNVLFVILGYEKLKLERLKQYFDKFGMGATTGIELPYEKKGNLINLENPRSPRDWAVTTFGQGVTVTAVQQIAAVGAIANGGELLKPHIVKELRDPHTNAVIERTGREVVRRVVSESTAKKTRDILESVVEGEAGTGRSYQIEGYHVAGKTGTAQKYDPNTGKIMEGHYIASFIGFAPKDNPRLLVYIVVDDPSTDEWYGTWSKLIISPIFKSVMERSLQYLQQQPDAKLTQSTGSKAGKTTASAQAAASVPLQEVTLPKFVGMSNTAAQLRAKQDNLTVSVIGTGTKIVDQYPKPYEKVVTGTQVVLVTDRVKGSKMPDFTGKSMRDVLEFGSLAGIPVRATGSGFVVSQNIAPGTVLTGSEQLLVTLRSESEPPPPPTGQTGAPPPDGQAGIPPGTTTTGTTSAGSATGTQAGTTNSAGTGGAAGTTGATGTNGTTGAQGHAGQSKNETDQSGQENTVQ</sequence>
<evidence type="ECO:0000313" key="7">
    <source>
        <dbReference type="Proteomes" id="UP001256827"/>
    </source>
</evidence>
<proteinExistence type="inferred from homology"/>
<evidence type="ECO:0000256" key="3">
    <source>
        <dbReference type="ARBA" id="ARBA00023136"/>
    </source>
</evidence>
<dbReference type="InterPro" id="IPR005543">
    <property type="entry name" value="PASTA_dom"/>
</dbReference>
<comment type="subcellular location">
    <subcellularLocation>
        <location evidence="1">Membrane</location>
    </subcellularLocation>
</comment>
<dbReference type="InterPro" id="IPR001460">
    <property type="entry name" value="PCN-bd_Tpept"/>
</dbReference>
<dbReference type="InterPro" id="IPR050515">
    <property type="entry name" value="Beta-lactam/transpept"/>
</dbReference>
<dbReference type="RefSeq" id="WP_310764345.1">
    <property type="nucleotide sequence ID" value="NZ_CP134050.1"/>
</dbReference>
<dbReference type="Pfam" id="PF00905">
    <property type="entry name" value="Transpeptidase"/>
    <property type="match status" value="1"/>
</dbReference>
<dbReference type="InterPro" id="IPR036138">
    <property type="entry name" value="PBP_dimer_sf"/>
</dbReference>
<accession>A0ABY9SYM5</accession>
<dbReference type="Gene3D" id="3.30.450.330">
    <property type="match status" value="1"/>
</dbReference>
<dbReference type="Gene3D" id="3.90.1310.10">
    <property type="entry name" value="Penicillin-binding protein 2a (Domain 2)"/>
    <property type="match status" value="1"/>
</dbReference>
<feature type="compositionally biased region" description="Polar residues" evidence="4">
    <location>
        <begin position="822"/>
        <end position="831"/>
    </location>
</feature>
<dbReference type="CDD" id="cd06576">
    <property type="entry name" value="PASTA_Pbp2x-like_1"/>
    <property type="match status" value="1"/>
</dbReference>
<reference evidence="6 7" key="1">
    <citation type="submission" date="2023-09" db="EMBL/GenBank/DDBJ databases">
        <title>Complete Genome and Methylome dissection of Bacillus brevis NEB573 original source of BbsI restriction endonuclease.</title>
        <authorList>
            <person name="Fomenkov A."/>
            <person name="Roberts R.D."/>
        </authorList>
    </citation>
    <scope>NUCLEOTIDE SEQUENCE [LARGE SCALE GENOMIC DNA]</scope>
    <source>
        <strain evidence="6 7">NEB573</strain>
    </source>
</reference>
<evidence type="ECO:0000256" key="1">
    <source>
        <dbReference type="ARBA" id="ARBA00004370"/>
    </source>
</evidence>
<dbReference type="CDD" id="cd06575">
    <property type="entry name" value="PASTA_Pbp2x-like_2"/>
    <property type="match status" value="1"/>
</dbReference>
<feature type="region of interest" description="Disordered" evidence="4">
    <location>
        <begin position="740"/>
        <end position="831"/>
    </location>
</feature>
<evidence type="ECO:0000256" key="2">
    <source>
        <dbReference type="ARBA" id="ARBA00007171"/>
    </source>
</evidence>
<evidence type="ECO:0000259" key="5">
    <source>
        <dbReference type="PROSITE" id="PS51178"/>
    </source>
</evidence>
<evidence type="ECO:0000256" key="4">
    <source>
        <dbReference type="SAM" id="MobiDB-lite"/>
    </source>
</evidence>
<dbReference type="Pfam" id="PF03793">
    <property type="entry name" value="PASTA"/>
    <property type="match status" value="2"/>
</dbReference>
<gene>
    <name evidence="6" type="ORF">RGB73_19100</name>
</gene>
<dbReference type="SUPFAM" id="SSF56519">
    <property type="entry name" value="Penicillin binding protein dimerisation domain"/>
    <property type="match status" value="1"/>
</dbReference>
<dbReference type="SUPFAM" id="SSF56601">
    <property type="entry name" value="beta-lactamase/transpeptidase-like"/>
    <property type="match status" value="1"/>
</dbReference>
<organism evidence="6 7">
    <name type="scientific">Brevibacillus brevis</name>
    <name type="common">Bacillus brevis</name>
    <dbReference type="NCBI Taxonomy" id="1393"/>
    <lineage>
        <taxon>Bacteria</taxon>
        <taxon>Bacillati</taxon>
        <taxon>Bacillota</taxon>
        <taxon>Bacilli</taxon>
        <taxon>Bacillales</taxon>
        <taxon>Paenibacillaceae</taxon>
        <taxon>Brevibacillus</taxon>
    </lineage>
</organism>
<dbReference type="PROSITE" id="PS51178">
    <property type="entry name" value="PASTA"/>
    <property type="match status" value="2"/>
</dbReference>
<name>A0ABY9SYM5_BREBE</name>
<protein>
    <submittedName>
        <fullName evidence="6">Penicillin-binding transpeptidase domain-containing protein</fullName>
    </submittedName>
</protein>
<dbReference type="Proteomes" id="UP001256827">
    <property type="component" value="Chromosome"/>
</dbReference>
<feature type="domain" description="PASTA" evidence="5">
    <location>
        <begin position="685"/>
        <end position="741"/>
    </location>
</feature>
<keyword evidence="3" id="KW-0472">Membrane</keyword>
<dbReference type="PANTHER" id="PTHR30627">
    <property type="entry name" value="PEPTIDOGLYCAN D,D-TRANSPEPTIDASE"/>
    <property type="match status" value="1"/>
</dbReference>
<feature type="compositionally biased region" description="Low complexity" evidence="4">
    <location>
        <begin position="760"/>
        <end position="790"/>
    </location>
</feature>
<comment type="similarity">
    <text evidence="2">Belongs to the transpeptidase family.</text>
</comment>
<dbReference type="PANTHER" id="PTHR30627:SF26">
    <property type="entry name" value="PENICILLIN-BINDING PROTEIN 2B"/>
    <property type="match status" value="1"/>
</dbReference>
<dbReference type="InterPro" id="IPR012338">
    <property type="entry name" value="Beta-lactam/transpept-like"/>
</dbReference>
<dbReference type="Gene3D" id="3.40.710.10">
    <property type="entry name" value="DD-peptidase/beta-lactamase superfamily"/>
    <property type="match status" value="1"/>
</dbReference>
<dbReference type="SMART" id="SM00740">
    <property type="entry name" value="PASTA"/>
    <property type="match status" value="2"/>
</dbReference>
<feature type="domain" description="PASTA" evidence="5">
    <location>
        <begin position="624"/>
        <end position="682"/>
    </location>
</feature>
<dbReference type="Pfam" id="PF03717">
    <property type="entry name" value="PBP_dimer"/>
    <property type="match status" value="1"/>
</dbReference>
<feature type="compositionally biased region" description="Pro residues" evidence="4">
    <location>
        <begin position="744"/>
        <end position="759"/>
    </location>
</feature>
<dbReference type="EMBL" id="CP134050">
    <property type="protein sequence ID" value="WNC12828.1"/>
    <property type="molecule type" value="Genomic_DNA"/>
</dbReference>
<evidence type="ECO:0000313" key="6">
    <source>
        <dbReference type="EMBL" id="WNC12828.1"/>
    </source>
</evidence>
<feature type="compositionally biased region" description="Low complexity" evidence="4">
    <location>
        <begin position="798"/>
        <end position="817"/>
    </location>
</feature>
<dbReference type="SUPFAM" id="SSF54184">
    <property type="entry name" value="Penicillin-binding protein 2x (pbp-2x), c-terminal domain"/>
    <property type="match status" value="2"/>
</dbReference>